<dbReference type="Proteomes" id="UP000237000">
    <property type="component" value="Unassembled WGS sequence"/>
</dbReference>
<evidence type="ECO:0000313" key="2">
    <source>
        <dbReference type="EMBL" id="POO00672.1"/>
    </source>
</evidence>
<accession>A0A2P5FSC2</accession>
<feature type="compositionally biased region" description="Basic residues" evidence="1">
    <location>
        <begin position="76"/>
        <end position="101"/>
    </location>
</feature>
<reference evidence="3" key="1">
    <citation type="submission" date="2016-06" db="EMBL/GenBank/DDBJ databases">
        <title>Parallel loss of symbiosis genes in relatives of nitrogen-fixing non-legume Parasponia.</title>
        <authorList>
            <person name="Van Velzen R."/>
            <person name="Holmer R."/>
            <person name="Bu F."/>
            <person name="Rutten L."/>
            <person name="Van Zeijl A."/>
            <person name="Liu W."/>
            <person name="Santuari L."/>
            <person name="Cao Q."/>
            <person name="Sharma T."/>
            <person name="Shen D."/>
            <person name="Roswanjaya Y."/>
            <person name="Wardhani T."/>
            <person name="Kalhor M.S."/>
            <person name="Jansen J."/>
            <person name="Van den Hoogen J."/>
            <person name="Gungor B."/>
            <person name="Hartog M."/>
            <person name="Hontelez J."/>
            <person name="Verver J."/>
            <person name="Yang W.-C."/>
            <person name="Schijlen E."/>
            <person name="Repin R."/>
            <person name="Schilthuizen M."/>
            <person name="Schranz E."/>
            <person name="Heidstra R."/>
            <person name="Miyata K."/>
            <person name="Fedorova E."/>
            <person name="Kohlen W."/>
            <person name="Bisseling T."/>
            <person name="Smit S."/>
            <person name="Geurts R."/>
        </authorList>
    </citation>
    <scope>NUCLEOTIDE SEQUENCE [LARGE SCALE GENOMIC DNA]</scope>
    <source>
        <strain evidence="3">cv. RG33-2</strain>
    </source>
</reference>
<evidence type="ECO:0000256" key="1">
    <source>
        <dbReference type="SAM" id="MobiDB-lite"/>
    </source>
</evidence>
<feature type="region of interest" description="Disordered" evidence="1">
    <location>
        <begin position="50"/>
        <end position="101"/>
    </location>
</feature>
<sequence length="101" mass="11871">MTHFFLLRAKSIPFFTNCRSIKKTKNSMTRLCMNPKLHTQFKISTKSTIPSSLNRLIRPKKGKNSTQTSHITAVSKNKKQKQKKQKQKQKNHVTKLKRIKY</sequence>
<dbReference type="AlphaFoldDB" id="A0A2P5FSC2"/>
<comment type="caution">
    <text evidence="2">The sequence shown here is derived from an EMBL/GenBank/DDBJ whole genome shotgun (WGS) entry which is preliminary data.</text>
</comment>
<gene>
    <name evidence="2" type="ORF">TorRG33x02_033030</name>
</gene>
<dbReference type="InParanoid" id="A0A2P5FSC2"/>
<evidence type="ECO:0000313" key="3">
    <source>
        <dbReference type="Proteomes" id="UP000237000"/>
    </source>
</evidence>
<dbReference type="OrthoDB" id="10315849at2759"/>
<protein>
    <submittedName>
        <fullName evidence="2">Uncharacterized protein</fullName>
    </submittedName>
</protein>
<feature type="compositionally biased region" description="Polar residues" evidence="1">
    <location>
        <begin position="64"/>
        <end position="75"/>
    </location>
</feature>
<organism evidence="2 3">
    <name type="scientific">Trema orientale</name>
    <name type="common">Charcoal tree</name>
    <name type="synonym">Celtis orientalis</name>
    <dbReference type="NCBI Taxonomy" id="63057"/>
    <lineage>
        <taxon>Eukaryota</taxon>
        <taxon>Viridiplantae</taxon>
        <taxon>Streptophyta</taxon>
        <taxon>Embryophyta</taxon>
        <taxon>Tracheophyta</taxon>
        <taxon>Spermatophyta</taxon>
        <taxon>Magnoliopsida</taxon>
        <taxon>eudicotyledons</taxon>
        <taxon>Gunneridae</taxon>
        <taxon>Pentapetalae</taxon>
        <taxon>rosids</taxon>
        <taxon>fabids</taxon>
        <taxon>Rosales</taxon>
        <taxon>Cannabaceae</taxon>
        <taxon>Trema</taxon>
    </lineage>
</organism>
<keyword evidence="3" id="KW-1185">Reference proteome</keyword>
<dbReference type="EMBL" id="JXTC01000011">
    <property type="protein sequence ID" value="POO00672.1"/>
    <property type="molecule type" value="Genomic_DNA"/>
</dbReference>
<proteinExistence type="predicted"/>
<name>A0A2P5FSC2_TREOI</name>